<evidence type="ECO:0000313" key="2">
    <source>
        <dbReference type="EMBL" id="SDD76572.1"/>
    </source>
</evidence>
<reference evidence="3" key="1">
    <citation type="submission" date="2016-10" db="EMBL/GenBank/DDBJ databases">
        <authorList>
            <person name="Varghese N."/>
            <person name="Submissions S."/>
        </authorList>
    </citation>
    <scope>NUCLEOTIDE SEQUENCE [LARGE SCALE GENOMIC DNA]</scope>
    <source>
        <strain evidence="3">DSM 25329</strain>
    </source>
</reference>
<proteinExistence type="predicted"/>
<accession>A0A1G6XET0</accession>
<gene>
    <name evidence="2" type="ORF">SAMN04487996_102142</name>
</gene>
<dbReference type="AlphaFoldDB" id="A0A1G6XET0"/>
<dbReference type="Pfam" id="PF21956">
    <property type="entry name" value="DUF6922"/>
    <property type="match status" value="1"/>
</dbReference>
<evidence type="ECO:0000313" key="3">
    <source>
        <dbReference type="Proteomes" id="UP000198748"/>
    </source>
</evidence>
<sequence length="102" mass="12140">MESTSANRPAVSKTAFWDVDFDQIDFEEKDLFVMEKVSNYGTWEDFINVIRFYGINRFKERIVLAAYLKKDVLNFICVAFDLQENDFKCYTRRQSQGQPWNS</sequence>
<dbReference type="Proteomes" id="UP000198748">
    <property type="component" value="Unassembled WGS sequence"/>
</dbReference>
<name>A0A1G6XET0_9BACT</name>
<protein>
    <recommendedName>
        <fullName evidence="1">DUF6922 domain-containing protein</fullName>
    </recommendedName>
</protein>
<dbReference type="RefSeq" id="WP_090146554.1">
    <property type="nucleotide sequence ID" value="NZ_FNAN01000002.1"/>
</dbReference>
<dbReference type="OrthoDB" id="1364214at2"/>
<organism evidence="2 3">
    <name type="scientific">Dyadobacter soli</name>
    <dbReference type="NCBI Taxonomy" id="659014"/>
    <lineage>
        <taxon>Bacteria</taxon>
        <taxon>Pseudomonadati</taxon>
        <taxon>Bacteroidota</taxon>
        <taxon>Cytophagia</taxon>
        <taxon>Cytophagales</taxon>
        <taxon>Spirosomataceae</taxon>
        <taxon>Dyadobacter</taxon>
    </lineage>
</organism>
<feature type="domain" description="DUF6922" evidence="1">
    <location>
        <begin position="12"/>
        <end position="60"/>
    </location>
</feature>
<evidence type="ECO:0000259" key="1">
    <source>
        <dbReference type="Pfam" id="PF21956"/>
    </source>
</evidence>
<dbReference type="InterPro" id="IPR053830">
    <property type="entry name" value="DUF6922"/>
</dbReference>
<keyword evidence="3" id="KW-1185">Reference proteome</keyword>
<dbReference type="EMBL" id="FNAN01000002">
    <property type="protein sequence ID" value="SDD76572.1"/>
    <property type="molecule type" value="Genomic_DNA"/>
</dbReference>
<dbReference type="STRING" id="659014.SAMN04487996_102142"/>